<dbReference type="HOGENOM" id="CLU_025633_0_0_1"/>
<dbReference type="PANTHER" id="PTHR13037:SF24">
    <property type="entry name" value="POLYCOMB PROTEIN PCL-RELATED"/>
    <property type="match status" value="1"/>
</dbReference>
<dbReference type="PANTHER" id="PTHR13037">
    <property type="entry name" value="FORMIN"/>
    <property type="match status" value="1"/>
</dbReference>
<dbReference type="KEGG" id="cci:CC1G_10785"/>
<dbReference type="EMBL" id="AACS02000012">
    <property type="protein sequence ID" value="EAU86894.2"/>
    <property type="molecule type" value="Genomic_DNA"/>
</dbReference>
<dbReference type="OrthoDB" id="3062477at2759"/>
<sequence>MAAPPLPNTIQGFKDAIIEVSDSVAELRAHCKLREAELAQVPKNLRGTKTFQLNRAKNKLATTEAHLLALEGGLNALMQELYPPPPLPPPSSPPPRYSLRTLSPPRSPPPRDPTPNPPPPRSPPPRDPTPNPPPPRSPPPRDPTPNPPPPRSPPPRDPTPNPPPPRSPPPRDPSPNPPPPRSPPPRGPSPNPPPPRSPSPRDQSLSPHPPRSPPPCDQCLSPSQSLRDFELKPSEDDIWEFNTSLYSRIGPLVDEDAEVDQDFQTEEEMVELLDNIRLAIDGQGEVRDASQDELLLKIIDDNENKCNFRGWELYTRARDIVEEYDDNGSLSLYHDRNDLLRRLAKVMLYKRRASTAKGKGKGKGKARAREEKDNDEEEVVEEEEEVVVVVPKKRKKKSVKTKEEEEDEDEMLDRRFENGGNALANALTRGQHIPHSQRWDARRWAEFWPRYGTSSMIIAMETFIQMGGRTRCHFHTLSDRSSKKNDSDMPDRVTGVHYGPVEQPVADEELIERIPDTISGSKSHVYPKWNAVQRPEKGPTHVNGISVEELLEFFPLSDDGRHYLHCGCDLKEALTDFFLWKKYPYVRSRQSNKEELFGMPVNPRIRTWMYRILKDLRFHVHDAYEYDTDGKRRTKVDIVTARIKALWATIENDVEVGESLKLRGKKVVVDEEMDQPPASKRRKI</sequence>
<feature type="compositionally biased region" description="Basic residues" evidence="2">
    <location>
        <begin position="354"/>
        <end position="366"/>
    </location>
</feature>
<feature type="compositionally biased region" description="Pro residues" evidence="2">
    <location>
        <begin position="207"/>
        <end position="216"/>
    </location>
</feature>
<evidence type="ECO:0000256" key="1">
    <source>
        <dbReference type="ARBA" id="ARBA00022581"/>
    </source>
</evidence>
<proteinExistence type="predicted"/>
<accession>A8NMG7</accession>
<dbReference type="STRING" id="240176.A8NMG7"/>
<evidence type="ECO:0000313" key="4">
    <source>
        <dbReference type="Proteomes" id="UP000001861"/>
    </source>
</evidence>
<dbReference type="VEuPathDB" id="FungiDB:CC1G_10785"/>
<keyword evidence="1" id="KW-0945">Host-virus interaction</keyword>
<keyword evidence="4" id="KW-1185">Reference proteome</keyword>
<protein>
    <submittedName>
        <fullName evidence="3">Uncharacterized protein</fullName>
    </submittedName>
</protein>
<gene>
    <name evidence="3" type="ORF">CC1G_10785</name>
</gene>
<reference evidence="3 4" key="1">
    <citation type="journal article" date="2010" name="Proc. Natl. Acad. Sci. U.S.A.">
        <title>Insights into evolution of multicellular fungi from the assembled chromosomes of the mushroom Coprinopsis cinerea (Coprinus cinereus).</title>
        <authorList>
            <person name="Stajich J.E."/>
            <person name="Wilke S.K."/>
            <person name="Ahren D."/>
            <person name="Au C.H."/>
            <person name="Birren B.W."/>
            <person name="Borodovsky M."/>
            <person name="Burns C."/>
            <person name="Canback B."/>
            <person name="Casselton L.A."/>
            <person name="Cheng C.K."/>
            <person name="Deng J."/>
            <person name="Dietrich F.S."/>
            <person name="Fargo D.C."/>
            <person name="Farman M.L."/>
            <person name="Gathman A.C."/>
            <person name="Goldberg J."/>
            <person name="Guigo R."/>
            <person name="Hoegger P.J."/>
            <person name="Hooker J.B."/>
            <person name="Huggins A."/>
            <person name="James T.Y."/>
            <person name="Kamada T."/>
            <person name="Kilaru S."/>
            <person name="Kodira C."/>
            <person name="Kues U."/>
            <person name="Kupfer D."/>
            <person name="Kwan H.S."/>
            <person name="Lomsadze A."/>
            <person name="Li W."/>
            <person name="Lilly W.W."/>
            <person name="Ma L.J."/>
            <person name="Mackey A.J."/>
            <person name="Manning G."/>
            <person name="Martin F."/>
            <person name="Muraguchi H."/>
            <person name="Natvig D.O."/>
            <person name="Palmerini H."/>
            <person name="Ramesh M.A."/>
            <person name="Rehmeyer C.J."/>
            <person name="Roe B.A."/>
            <person name="Shenoy N."/>
            <person name="Stanke M."/>
            <person name="Ter-Hovhannisyan V."/>
            <person name="Tunlid A."/>
            <person name="Velagapudi R."/>
            <person name="Vision T.J."/>
            <person name="Zeng Q."/>
            <person name="Zolan M.E."/>
            <person name="Pukkila P.J."/>
        </authorList>
    </citation>
    <scope>NUCLEOTIDE SEQUENCE [LARGE SCALE GENOMIC DNA]</scope>
    <source>
        <strain evidence="4">Okayama-7 / 130 / ATCC MYA-4618 / FGSC 9003</strain>
    </source>
</reference>
<comment type="caution">
    <text evidence="3">The sequence shown here is derived from an EMBL/GenBank/DDBJ whole genome shotgun (WGS) entry which is preliminary data.</text>
</comment>
<dbReference type="InParanoid" id="A8NMG7"/>
<evidence type="ECO:0000313" key="3">
    <source>
        <dbReference type="EMBL" id="EAU86894.2"/>
    </source>
</evidence>
<dbReference type="RefSeq" id="XP_001834911.2">
    <property type="nucleotide sequence ID" value="XM_001834859.2"/>
</dbReference>
<feature type="region of interest" description="Disordered" evidence="2">
    <location>
        <begin position="80"/>
        <end position="223"/>
    </location>
</feature>
<dbReference type="Proteomes" id="UP000001861">
    <property type="component" value="Unassembled WGS sequence"/>
</dbReference>
<name>A8NMG7_COPC7</name>
<feature type="region of interest" description="Disordered" evidence="2">
    <location>
        <begin position="354"/>
        <end position="377"/>
    </location>
</feature>
<dbReference type="eggNOG" id="ENOG502T7P0">
    <property type="taxonomic scope" value="Eukaryota"/>
</dbReference>
<feature type="compositionally biased region" description="Basic and acidic residues" evidence="2">
    <location>
        <begin position="478"/>
        <end position="491"/>
    </location>
</feature>
<feature type="compositionally biased region" description="Pro residues" evidence="2">
    <location>
        <begin position="82"/>
        <end position="96"/>
    </location>
</feature>
<dbReference type="AlphaFoldDB" id="A8NMG7"/>
<feature type="region of interest" description="Disordered" evidence="2">
    <location>
        <begin position="478"/>
        <end position="498"/>
    </location>
</feature>
<organism evidence="3 4">
    <name type="scientific">Coprinopsis cinerea (strain Okayama-7 / 130 / ATCC MYA-4618 / FGSC 9003)</name>
    <name type="common">Inky cap fungus</name>
    <name type="synonym">Hormographiella aspergillata</name>
    <dbReference type="NCBI Taxonomy" id="240176"/>
    <lineage>
        <taxon>Eukaryota</taxon>
        <taxon>Fungi</taxon>
        <taxon>Dikarya</taxon>
        <taxon>Basidiomycota</taxon>
        <taxon>Agaricomycotina</taxon>
        <taxon>Agaricomycetes</taxon>
        <taxon>Agaricomycetidae</taxon>
        <taxon>Agaricales</taxon>
        <taxon>Agaricineae</taxon>
        <taxon>Psathyrellaceae</taxon>
        <taxon>Coprinopsis</taxon>
    </lineage>
</organism>
<evidence type="ECO:0000256" key="2">
    <source>
        <dbReference type="SAM" id="MobiDB-lite"/>
    </source>
</evidence>
<dbReference type="PRINTS" id="PR01217">
    <property type="entry name" value="PRICHEXTENSN"/>
</dbReference>
<feature type="compositionally biased region" description="Pro residues" evidence="2">
    <location>
        <begin position="105"/>
        <end position="198"/>
    </location>
</feature>
<dbReference type="GeneID" id="6011430"/>
<dbReference type="OMA" id="ERDPCAM"/>